<dbReference type="PANTHER" id="PTHR42760:SF132">
    <property type="entry name" value="SHORT-CHAIN DEHYDROGENASE_REDUCTASE FAMILY PROTEIN"/>
    <property type="match status" value="1"/>
</dbReference>
<keyword evidence="2" id="KW-0560">Oxidoreductase</keyword>
<name>A0A1Q4I329_9MYCO</name>
<keyword evidence="4" id="KW-1185">Reference proteome</keyword>
<comment type="caution">
    <text evidence="3">The sequence shown here is derived from an EMBL/GenBank/DDBJ whole genome shotgun (WGS) entry which is preliminary data.</text>
</comment>
<dbReference type="SUPFAM" id="SSF51735">
    <property type="entry name" value="NAD(P)-binding Rossmann-fold domains"/>
    <property type="match status" value="1"/>
</dbReference>
<dbReference type="InterPro" id="IPR036291">
    <property type="entry name" value="NAD(P)-bd_dom_sf"/>
</dbReference>
<comment type="similarity">
    <text evidence="1">Belongs to the short-chain dehydrogenases/reductases (SDR) family.</text>
</comment>
<dbReference type="PRINTS" id="PR00081">
    <property type="entry name" value="GDHRDH"/>
</dbReference>
<sequence>MGQTNSAAFNFTGTRVLVTGATSGIGHATAMAFAHAGAAVTVTGRRASASGYDVDLDGFEYLQCELGSPESVDAVVGAIDRLDVLVNNAGGAMPGGVREWDPSGFAEAVAVNLTGPMRLTVGLHPMLRDSAAAGGGAVVNVGSMAAFRTTAPFPGYGAAKSGLVMLTMNLARKWAKDGIRVNAIAPGLTLTARSAEAMANPELLKAELRRIPMGRAANPEDITGPILFLCTGAAAYITGATYAVDGGYLTS</sequence>
<dbReference type="Proteomes" id="UP000186438">
    <property type="component" value="Unassembled WGS sequence"/>
</dbReference>
<dbReference type="Gene3D" id="3.40.50.720">
    <property type="entry name" value="NAD(P)-binding Rossmann-like Domain"/>
    <property type="match status" value="1"/>
</dbReference>
<dbReference type="CDD" id="cd05233">
    <property type="entry name" value="SDR_c"/>
    <property type="match status" value="1"/>
</dbReference>
<gene>
    <name evidence="3" type="ORF">BRW65_01415</name>
</gene>
<dbReference type="AlphaFoldDB" id="A0A1Q4I329"/>
<evidence type="ECO:0000256" key="1">
    <source>
        <dbReference type="ARBA" id="ARBA00006484"/>
    </source>
</evidence>
<evidence type="ECO:0000256" key="2">
    <source>
        <dbReference type="ARBA" id="ARBA00023002"/>
    </source>
</evidence>
<dbReference type="InterPro" id="IPR020904">
    <property type="entry name" value="Sc_DH/Rdtase_CS"/>
</dbReference>
<dbReference type="PANTHER" id="PTHR42760">
    <property type="entry name" value="SHORT-CHAIN DEHYDROGENASES/REDUCTASES FAMILY MEMBER"/>
    <property type="match status" value="1"/>
</dbReference>
<accession>A0A1Q4I329</accession>
<organism evidence="3 4">
    <name type="scientific">Mycobacterium paraffinicum</name>
    <dbReference type="NCBI Taxonomy" id="53378"/>
    <lineage>
        <taxon>Bacteria</taxon>
        <taxon>Bacillati</taxon>
        <taxon>Actinomycetota</taxon>
        <taxon>Actinomycetes</taxon>
        <taxon>Mycobacteriales</taxon>
        <taxon>Mycobacteriaceae</taxon>
        <taxon>Mycobacterium</taxon>
    </lineage>
</organism>
<evidence type="ECO:0000313" key="3">
    <source>
        <dbReference type="EMBL" id="OJZ76371.1"/>
    </source>
</evidence>
<dbReference type="PRINTS" id="PR00080">
    <property type="entry name" value="SDRFAMILY"/>
</dbReference>
<dbReference type="GO" id="GO:0016616">
    <property type="term" value="F:oxidoreductase activity, acting on the CH-OH group of donors, NAD or NADP as acceptor"/>
    <property type="evidence" value="ECO:0007669"/>
    <property type="project" value="TreeGrafter"/>
</dbReference>
<dbReference type="STRING" id="53378.BRW65_01415"/>
<dbReference type="PROSITE" id="PS00061">
    <property type="entry name" value="ADH_SHORT"/>
    <property type="match status" value="1"/>
</dbReference>
<dbReference type="Pfam" id="PF13561">
    <property type="entry name" value="adh_short_C2"/>
    <property type="match status" value="1"/>
</dbReference>
<dbReference type="FunFam" id="3.40.50.720:FF:000084">
    <property type="entry name" value="Short-chain dehydrogenase reductase"/>
    <property type="match status" value="1"/>
</dbReference>
<protein>
    <submittedName>
        <fullName evidence="3">Oxidoreductase</fullName>
    </submittedName>
</protein>
<dbReference type="EMBL" id="MPNT01000001">
    <property type="protein sequence ID" value="OJZ76371.1"/>
    <property type="molecule type" value="Genomic_DNA"/>
</dbReference>
<evidence type="ECO:0000313" key="4">
    <source>
        <dbReference type="Proteomes" id="UP000186438"/>
    </source>
</evidence>
<proteinExistence type="inferred from homology"/>
<dbReference type="InterPro" id="IPR002347">
    <property type="entry name" value="SDR_fam"/>
</dbReference>
<reference evidence="3 4" key="1">
    <citation type="submission" date="2016-11" db="EMBL/GenBank/DDBJ databases">
        <title>Genome sequences of unsequenced Mycobacteria.</title>
        <authorList>
            <person name="Greninger A.L."/>
            <person name="Fang F."/>
            <person name="Jerome K.R."/>
        </authorList>
    </citation>
    <scope>NUCLEOTIDE SEQUENCE [LARGE SCALE GENOMIC DNA]</scope>
    <source>
        <strain evidence="3 4">M11</strain>
    </source>
</reference>